<dbReference type="Gramene" id="TuG1812G0300000480.01.T01">
    <property type="protein sequence ID" value="TuG1812G0300000480.01.T01.cds319276"/>
    <property type="gene ID" value="TuG1812G0300000480.01"/>
</dbReference>
<protein>
    <recommendedName>
        <fullName evidence="3">Copia protein</fullName>
    </recommendedName>
</protein>
<dbReference type="CDD" id="cd09272">
    <property type="entry name" value="RNase_HI_RT_Ty1"/>
    <property type="match status" value="1"/>
</dbReference>
<dbReference type="EnsemblPlants" id="TuG1812G0300000480.01.T01">
    <property type="protein sequence ID" value="TuG1812G0300000480.01.T01.cds319276"/>
    <property type="gene ID" value="TuG1812G0300000480.01"/>
</dbReference>
<proteinExistence type="predicted"/>
<name>A0A8R7PMA5_TRIUA</name>
<evidence type="ECO:0000313" key="1">
    <source>
        <dbReference type="EnsemblPlants" id="TuG1812G0300000480.01.T01.cds319276"/>
    </source>
</evidence>
<dbReference type="InterPro" id="IPR043502">
    <property type="entry name" value="DNA/RNA_pol_sf"/>
</dbReference>
<reference evidence="2" key="1">
    <citation type="journal article" date="2013" name="Nature">
        <title>Draft genome of the wheat A-genome progenitor Triticum urartu.</title>
        <authorList>
            <person name="Ling H.Q."/>
            <person name="Zhao S."/>
            <person name="Liu D."/>
            <person name="Wang J."/>
            <person name="Sun H."/>
            <person name="Zhang C."/>
            <person name="Fan H."/>
            <person name="Li D."/>
            <person name="Dong L."/>
            <person name="Tao Y."/>
            <person name="Gao C."/>
            <person name="Wu H."/>
            <person name="Li Y."/>
            <person name="Cui Y."/>
            <person name="Guo X."/>
            <person name="Zheng S."/>
            <person name="Wang B."/>
            <person name="Yu K."/>
            <person name="Liang Q."/>
            <person name="Yang W."/>
            <person name="Lou X."/>
            <person name="Chen J."/>
            <person name="Feng M."/>
            <person name="Jian J."/>
            <person name="Zhang X."/>
            <person name="Luo G."/>
            <person name="Jiang Y."/>
            <person name="Liu J."/>
            <person name="Wang Z."/>
            <person name="Sha Y."/>
            <person name="Zhang B."/>
            <person name="Wu H."/>
            <person name="Tang D."/>
            <person name="Shen Q."/>
            <person name="Xue P."/>
            <person name="Zou S."/>
            <person name="Wang X."/>
            <person name="Liu X."/>
            <person name="Wang F."/>
            <person name="Yang Y."/>
            <person name="An X."/>
            <person name="Dong Z."/>
            <person name="Zhang K."/>
            <person name="Zhang X."/>
            <person name="Luo M.C."/>
            <person name="Dvorak J."/>
            <person name="Tong Y."/>
            <person name="Wang J."/>
            <person name="Yang H."/>
            <person name="Li Z."/>
            <person name="Wang D."/>
            <person name="Zhang A."/>
            <person name="Wang J."/>
        </authorList>
    </citation>
    <scope>NUCLEOTIDE SEQUENCE</scope>
    <source>
        <strain evidence="2">cv. G1812</strain>
    </source>
</reference>
<reference evidence="1" key="3">
    <citation type="submission" date="2022-06" db="UniProtKB">
        <authorList>
            <consortium name="EnsemblPlants"/>
        </authorList>
    </citation>
    <scope>IDENTIFICATION</scope>
</reference>
<reference evidence="1" key="2">
    <citation type="submission" date="2018-03" db="EMBL/GenBank/DDBJ databases">
        <title>The Triticum urartu genome reveals the dynamic nature of wheat genome evolution.</title>
        <authorList>
            <person name="Ling H."/>
            <person name="Ma B."/>
            <person name="Shi X."/>
            <person name="Liu H."/>
            <person name="Dong L."/>
            <person name="Sun H."/>
            <person name="Cao Y."/>
            <person name="Gao Q."/>
            <person name="Zheng S."/>
            <person name="Li Y."/>
            <person name="Yu Y."/>
            <person name="Du H."/>
            <person name="Qi M."/>
            <person name="Li Y."/>
            <person name="Yu H."/>
            <person name="Cui Y."/>
            <person name="Wang N."/>
            <person name="Chen C."/>
            <person name="Wu H."/>
            <person name="Zhao Y."/>
            <person name="Zhang J."/>
            <person name="Li Y."/>
            <person name="Zhou W."/>
            <person name="Zhang B."/>
            <person name="Hu W."/>
            <person name="Eijk M."/>
            <person name="Tang J."/>
            <person name="Witsenboer H."/>
            <person name="Zhao S."/>
            <person name="Li Z."/>
            <person name="Zhang A."/>
            <person name="Wang D."/>
            <person name="Liang C."/>
        </authorList>
    </citation>
    <scope>NUCLEOTIDE SEQUENCE [LARGE SCALE GENOMIC DNA]</scope>
    <source>
        <strain evidence="1">cv. G1812</strain>
    </source>
</reference>
<organism evidence="1 2">
    <name type="scientific">Triticum urartu</name>
    <name type="common">Red wild einkorn</name>
    <name type="synonym">Crithodium urartu</name>
    <dbReference type="NCBI Taxonomy" id="4572"/>
    <lineage>
        <taxon>Eukaryota</taxon>
        <taxon>Viridiplantae</taxon>
        <taxon>Streptophyta</taxon>
        <taxon>Embryophyta</taxon>
        <taxon>Tracheophyta</taxon>
        <taxon>Spermatophyta</taxon>
        <taxon>Magnoliopsida</taxon>
        <taxon>Liliopsida</taxon>
        <taxon>Poales</taxon>
        <taxon>Poaceae</taxon>
        <taxon>BOP clade</taxon>
        <taxon>Pooideae</taxon>
        <taxon>Triticodae</taxon>
        <taxon>Triticeae</taxon>
        <taxon>Triticinae</taxon>
        <taxon>Triticum</taxon>
    </lineage>
</organism>
<dbReference type="AlphaFoldDB" id="A0A8R7PMA5"/>
<keyword evidence="2" id="KW-1185">Reference proteome</keyword>
<dbReference type="PANTHER" id="PTHR11439">
    <property type="entry name" value="GAG-POL-RELATED RETROTRANSPOSON"/>
    <property type="match status" value="1"/>
</dbReference>
<dbReference type="PANTHER" id="PTHR11439:SF524">
    <property type="entry name" value="RNA-DIRECTED DNA POLYMERASE, PROTEIN KINASE RLK-PELLE-DLSV FAMILY"/>
    <property type="match status" value="1"/>
</dbReference>
<accession>A0A8R7PMA5</accession>
<evidence type="ECO:0000313" key="2">
    <source>
        <dbReference type="Proteomes" id="UP000015106"/>
    </source>
</evidence>
<dbReference type="Proteomes" id="UP000015106">
    <property type="component" value="Chromosome 3"/>
</dbReference>
<evidence type="ECO:0008006" key="3">
    <source>
        <dbReference type="Google" id="ProtNLM"/>
    </source>
</evidence>
<dbReference type="SUPFAM" id="SSF56672">
    <property type="entry name" value="DNA/RNA polymerases"/>
    <property type="match status" value="1"/>
</dbReference>
<sequence length="223" mass="25150">MHAPRDCHYQLVKRILRYLRSTTHLRLRIHRDTATDLVAYSDADWAGCPDTHKSTSGYRVFLGGNLLSWSSKRQNTVSRSSAEAEYRAVANAVAETVWLRQLLGELHQSPSRATVVYCDNVNAVYMSSNPVQHQRMKHIEIDLHFVRERVALGELRVLHVPTSSQFADIFTKGLPTRLFDDFRTSLNVGEPHVATAGGVRQHLQVVPWVANGLISHSRTSPTT</sequence>